<dbReference type="PROSITE" id="PS51186">
    <property type="entry name" value="GNAT"/>
    <property type="match status" value="1"/>
</dbReference>
<feature type="domain" description="N-acetyltransferase" evidence="7">
    <location>
        <begin position="19"/>
        <end position="176"/>
    </location>
</feature>
<evidence type="ECO:0000256" key="1">
    <source>
        <dbReference type="ARBA" id="ARBA00004832"/>
    </source>
</evidence>
<dbReference type="Proteomes" id="UP000887575">
    <property type="component" value="Unassembled WGS sequence"/>
</dbReference>
<evidence type="ECO:0000313" key="9">
    <source>
        <dbReference type="WBParaSite" id="MBELARI_LOCUS1693"/>
    </source>
</evidence>
<reference evidence="9 10" key="1">
    <citation type="submission" date="2024-02" db="UniProtKB">
        <authorList>
            <consortium name="WormBaseParasite"/>
        </authorList>
    </citation>
    <scope>IDENTIFICATION</scope>
</reference>
<dbReference type="GO" id="GO:0004343">
    <property type="term" value="F:glucosamine 6-phosphate N-acetyltransferase activity"/>
    <property type="evidence" value="ECO:0007669"/>
    <property type="project" value="UniProtKB-UniRule"/>
</dbReference>
<organism evidence="8 10">
    <name type="scientific">Mesorhabditis belari</name>
    <dbReference type="NCBI Taxonomy" id="2138241"/>
    <lineage>
        <taxon>Eukaryota</taxon>
        <taxon>Metazoa</taxon>
        <taxon>Ecdysozoa</taxon>
        <taxon>Nematoda</taxon>
        <taxon>Chromadorea</taxon>
        <taxon>Rhabditida</taxon>
        <taxon>Rhabditina</taxon>
        <taxon>Rhabditomorpha</taxon>
        <taxon>Rhabditoidea</taxon>
        <taxon>Rhabditidae</taxon>
        <taxon>Mesorhabditinae</taxon>
        <taxon>Mesorhabditis</taxon>
    </lineage>
</organism>
<sequence length="189" mass="21220">MFSSALLSSTLTGDVPEGFVVRPLNIGDYDKGFLSLLSQLTRVGDVTRENFVTRFRTMADTRPTSYYVVVIEETSTHQLVGSATLVLEWKFIHAAGARARIEDVVIRHDMRGRKLGALLNRVLVSLAKLFGVYKISLECKDSLIPFYELNGFKKDEGNNFLVQRFDKDITISPTNDTLETAPEVEQSKI</sequence>
<keyword evidence="8" id="KW-1185">Reference proteome</keyword>
<keyword evidence="4 6" id="KW-0012">Acyltransferase</keyword>
<dbReference type="SUPFAM" id="SSF55729">
    <property type="entry name" value="Acyl-CoA N-acyltransferases (Nat)"/>
    <property type="match status" value="1"/>
</dbReference>
<dbReference type="InterPro" id="IPR000182">
    <property type="entry name" value="GNAT_dom"/>
</dbReference>
<dbReference type="Pfam" id="PF00583">
    <property type="entry name" value="Acetyltransf_1"/>
    <property type="match status" value="1"/>
</dbReference>
<dbReference type="InterPro" id="IPR016181">
    <property type="entry name" value="Acyl_CoA_acyltransferase"/>
</dbReference>
<dbReference type="FunFam" id="3.40.630.30:FF:000043">
    <property type="entry name" value="Glucosamine 6-phosphate N-acetyltransferase"/>
    <property type="match status" value="1"/>
</dbReference>
<evidence type="ECO:0000256" key="3">
    <source>
        <dbReference type="ARBA" id="ARBA00022679"/>
    </source>
</evidence>
<comment type="catalytic activity">
    <reaction evidence="5 6">
        <text>D-glucosamine 6-phosphate + acetyl-CoA = N-acetyl-D-glucosamine 6-phosphate + CoA + H(+)</text>
        <dbReference type="Rhea" id="RHEA:10292"/>
        <dbReference type="ChEBI" id="CHEBI:15378"/>
        <dbReference type="ChEBI" id="CHEBI:57287"/>
        <dbReference type="ChEBI" id="CHEBI:57288"/>
        <dbReference type="ChEBI" id="CHEBI:57513"/>
        <dbReference type="ChEBI" id="CHEBI:58725"/>
        <dbReference type="EC" id="2.3.1.4"/>
    </reaction>
</comment>
<evidence type="ECO:0000256" key="6">
    <source>
        <dbReference type="RuleBase" id="RU365086"/>
    </source>
</evidence>
<dbReference type="WBParaSite" id="MBELARI_LOCUS19130">
    <property type="protein sequence ID" value="MBELARI_LOCUS19130"/>
    <property type="gene ID" value="MBELARI_LOCUS19130"/>
</dbReference>
<comment type="similarity">
    <text evidence="2 6">Belongs to the acetyltransferase family. GNA1 subfamily.</text>
</comment>
<protein>
    <recommendedName>
        <fullName evidence="6">Glucosamine 6-phosphate N-acetyltransferase</fullName>
        <ecNumber evidence="6">2.3.1.4</ecNumber>
    </recommendedName>
</protein>
<dbReference type="WBParaSite" id="MBELARI_LOCUS1693">
    <property type="protein sequence ID" value="MBELARI_LOCUS1693"/>
    <property type="gene ID" value="MBELARI_LOCUS1693"/>
</dbReference>
<dbReference type="AlphaFoldDB" id="A0AAF3EY38"/>
<dbReference type="PANTHER" id="PTHR13355:SF11">
    <property type="entry name" value="GLUCOSAMINE 6-PHOSPHATE N-ACETYLTRANSFERASE"/>
    <property type="match status" value="1"/>
</dbReference>
<dbReference type="InterPro" id="IPR039143">
    <property type="entry name" value="GNPNAT1-like"/>
</dbReference>
<dbReference type="EC" id="2.3.1.4" evidence="6"/>
<dbReference type="Gene3D" id="3.40.630.30">
    <property type="match status" value="1"/>
</dbReference>
<evidence type="ECO:0000256" key="4">
    <source>
        <dbReference type="ARBA" id="ARBA00023315"/>
    </source>
</evidence>
<evidence type="ECO:0000313" key="10">
    <source>
        <dbReference type="WBParaSite" id="MBELARI_LOCUS19130"/>
    </source>
</evidence>
<proteinExistence type="inferred from homology"/>
<evidence type="ECO:0000313" key="8">
    <source>
        <dbReference type="Proteomes" id="UP000887575"/>
    </source>
</evidence>
<evidence type="ECO:0000256" key="2">
    <source>
        <dbReference type="ARBA" id="ARBA00006048"/>
    </source>
</evidence>
<dbReference type="GO" id="GO:0006048">
    <property type="term" value="P:UDP-N-acetylglucosamine biosynthetic process"/>
    <property type="evidence" value="ECO:0007669"/>
    <property type="project" value="UniProtKB-UniRule"/>
</dbReference>
<comment type="pathway">
    <text evidence="1 6">Nucleotide-sugar biosynthesis; UDP-N-acetyl-alpha-D-glucosamine biosynthesis; N-acetyl-alpha-D-glucosamine 1-phosphate from alpha-D-glucosamine 6-phosphate (route I): step 1/2.</text>
</comment>
<keyword evidence="3 6" id="KW-0808">Transferase</keyword>
<name>A0AAF3EY38_9BILA</name>
<dbReference type="PANTHER" id="PTHR13355">
    <property type="entry name" value="GLUCOSAMINE 6-PHOSPHATE N-ACETYLTRANSFERASE"/>
    <property type="match status" value="1"/>
</dbReference>
<evidence type="ECO:0000259" key="7">
    <source>
        <dbReference type="PROSITE" id="PS51186"/>
    </source>
</evidence>
<evidence type="ECO:0000256" key="5">
    <source>
        <dbReference type="ARBA" id="ARBA00048964"/>
    </source>
</evidence>
<accession>A0AAF3EY38</accession>